<feature type="region of interest" description="Disordered" evidence="7">
    <location>
        <begin position="843"/>
        <end position="871"/>
    </location>
</feature>
<evidence type="ECO:0000256" key="5">
    <source>
        <dbReference type="PIRSR" id="PIRSR622684-1"/>
    </source>
</evidence>
<feature type="active site" evidence="5 6">
    <location>
        <position position="376"/>
    </location>
</feature>
<feature type="region of interest" description="Disordered" evidence="7">
    <location>
        <begin position="794"/>
        <end position="820"/>
    </location>
</feature>
<dbReference type="SMART" id="SM00230">
    <property type="entry name" value="CysPc"/>
    <property type="match status" value="1"/>
</dbReference>
<evidence type="ECO:0000313" key="9">
    <source>
        <dbReference type="EMBL" id="OHE90590.1"/>
    </source>
</evidence>
<keyword evidence="3 6" id="KW-0378">Hydrolase</keyword>
<dbReference type="OrthoDB" id="424753at2759"/>
<comment type="similarity">
    <text evidence="1">Belongs to the peptidase C2 family.</text>
</comment>
<protein>
    <submittedName>
        <fullName evidence="9">Calpain family cysteine protease</fullName>
    </submittedName>
</protein>
<dbReference type="STRING" id="1209926.A0A1G4AN30"/>
<reference evidence="9 10" key="1">
    <citation type="submission" date="2016-09" db="EMBL/GenBank/DDBJ databases">
        <authorList>
            <person name="Capua I."/>
            <person name="De Benedictis P."/>
            <person name="Joannis T."/>
            <person name="Lombin L.H."/>
            <person name="Cattoli G."/>
        </authorList>
    </citation>
    <scope>NUCLEOTIDE SEQUENCE [LARGE SCALE GENOMIC DNA]</scope>
    <source>
        <strain evidence="9 10">IMI 309357</strain>
    </source>
</reference>
<evidence type="ECO:0000256" key="7">
    <source>
        <dbReference type="SAM" id="MobiDB-lite"/>
    </source>
</evidence>
<keyword evidence="10" id="KW-1185">Reference proteome</keyword>
<dbReference type="EMBL" id="MJBS01000240">
    <property type="protein sequence ID" value="OHE90590.1"/>
    <property type="molecule type" value="Genomic_DNA"/>
</dbReference>
<name>A0A1G4AN30_9PEZI</name>
<dbReference type="PANTHER" id="PTHR10183">
    <property type="entry name" value="CALPAIN"/>
    <property type="match status" value="1"/>
</dbReference>
<evidence type="ECO:0000259" key="8">
    <source>
        <dbReference type="PROSITE" id="PS50203"/>
    </source>
</evidence>
<feature type="domain" description="Calpain catalytic" evidence="8">
    <location>
        <begin position="162"/>
        <end position="452"/>
    </location>
</feature>
<dbReference type="PANTHER" id="PTHR10183:SF379">
    <property type="entry name" value="CALPAIN-5"/>
    <property type="match status" value="1"/>
</dbReference>
<dbReference type="Proteomes" id="UP000176998">
    <property type="component" value="Unassembled WGS sequence"/>
</dbReference>
<feature type="region of interest" description="Disordered" evidence="7">
    <location>
        <begin position="596"/>
        <end position="620"/>
    </location>
</feature>
<dbReference type="InterPro" id="IPR022684">
    <property type="entry name" value="Calpain_cysteine_protease"/>
</dbReference>
<evidence type="ECO:0000256" key="3">
    <source>
        <dbReference type="ARBA" id="ARBA00022801"/>
    </source>
</evidence>
<organism evidence="9 10">
    <name type="scientific">Colletotrichum orchidophilum</name>
    <dbReference type="NCBI Taxonomy" id="1209926"/>
    <lineage>
        <taxon>Eukaryota</taxon>
        <taxon>Fungi</taxon>
        <taxon>Dikarya</taxon>
        <taxon>Ascomycota</taxon>
        <taxon>Pezizomycotina</taxon>
        <taxon>Sordariomycetes</taxon>
        <taxon>Hypocreomycetidae</taxon>
        <taxon>Glomerellales</taxon>
        <taxon>Glomerellaceae</taxon>
        <taxon>Colletotrichum</taxon>
    </lineage>
</organism>
<dbReference type="GeneID" id="34567237"/>
<dbReference type="CDD" id="cd00044">
    <property type="entry name" value="CysPc"/>
    <property type="match status" value="1"/>
</dbReference>
<dbReference type="InterPro" id="IPR038765">
    <property type="entry name" value="Papain-like_cys_pep_sf"/>
</dbReference>
<gene>
    <name evidence="9" type="ORF">CORC01_14116</name>
</gene>
<feature type="region of interest" description="Disordered" evidence="7">
    <location>
        <begin position="636"/>
        <end position="697"/>
    </location>
</feature>
<dbReference type="PROSITE" id="PS50203">
    <property type="entry name" value="CALPAIN_CAT"/>
    <property type="match status" value="1"/>
</dbReference>
<dbReference type="PRINTS" id="PR00704">
    <property type="entry name" value="CALPAIN"/>
</dbReference>
<dbReference type="SUPFAM" id="SSF54001">
    <property type="entry name" value="Cysteine proteinases"/>
    <property type="match status" value="1"/>
</dbReference>
<feature type="region of interest" description="Disordered" evidence="7">
    <location>
        <begin position="903"/>
        <end position="988"/>
    </location>
</feature>
<accession>A0A1G4AN30</accession>
<feature type="active site" evidence="5 6">
    <location>
        <position position="396"/>
    </location>
</feature>
<keyword evidence="2 6" id="KW-0645">Protease</keyword>
<dbReference type="GO" id="GO:0006508">
    <property type="term" value="P:proteolysis"/>
    <property type="evidence" value="ECO:0007669"/>
    <property type="project" value="UniProtKB-KW"/>
</dbReference>
<feature type="compositionally biased region" description="Basic and acidic residues" evidence="7">
    <location>
        <begin position="961"/>
        <end position="973"/>
    </location>
</feature>
<keyword evidence="4 6" id="KW-0788">Thiol protease</keyword>
<dbReference type="RefSeq" id="XP_022467767.1">
    <property type="nucleotide sequence ID" value="XM_022625727.1"/>
</dbReference>
<feature type="compositionally biased region" description="Basic residues" evidence="7">
    <location>
        <begin position="636"/>
        <end position="652"/>
    </location>
</feature>
<dbReference type="InterPro" id="IPR001300">
    <property type="entry name" value="Peptidase_C2_calpain_cat"/>
</dbReference>
<evidence type="ECO:0000256" key="4">
    <source>
        <dbReference type="ARBA" id="ARBA00022807"/>
    </source>
</evidence>
<sequence length="988" mass="112083">MAYSITSGSSSSSDEIVSSMNPHPRRRAYLATMPVTVTKPRKPRQQPPQEIIDEFWTKFTTKTPGKATTVIPQNAYAEGVAKRSSKATGIFTQTSYDEAATVCKAKVDKIVHECRRVNQRYRDPHYDIEFDLKFGRRDCLESLWNTKDTKPPQSSFQPKAVKRVVDIFDNPQFYIDGPTADDVRQGRDGDCWLMAALCNLSNKPGLIEKVCVAHNLEVGVYGFVFHRDGEWFSEIIDDKLYLTKPDYDEPYLERILWEDRERINSEEAYRRIYQSNSGALYFAQCENPNETWLPLLEKAYAKAHGDYASIEGGFTGEAIEDLTGGVTSEVYTTDILDKEYFWKEKLLKVNEDWLLGCSTGFASRGLGERKGIIEMHAYSVMKAVEMDDQRLVLLKNPWGKGEWKGAWSDGSKEWTPEWLQKLKHTFGDDGAFWISYHDLLKKYNIFDVTRLFGSEWKVISIWTTLSVPWTLDYHETYFAFTISKSGPVVIVLAQLDDRYFRGLEGQYRFDLQFRLHKAGQEDYVVRSQASYRMNRSVNVELDLETGSYEVLVKLDAVRNDSVLPIDQVIRNNAKGRREKLIRIGLAYDLAHSKGKLVESPAEKSAKEAYEKRQREKRRADIKRKILKEREQEHYLRIKARKKSQKQLAKRIAQHQAIKEKLRAHKRPTHPPSPKQSATSESHSVPEPPNPVAKVKIQEDEPRSLEIATKNLSLSSDVRGQTNAGVAVTEETPVSPHHKVGAIPHVYKQAALLEQDIERRPEILTPLKSANKIYRGDRREVVSVKSEVLDATLQDGEEAMSEAAPPSEYSVPYPCESDDDGIASISSLSELSERELELEIDAIEKREHSTDRTPPQLASGAPADEQDEFERDPWNAVAVVGLRVYSKVSVEDQEEVIVNLRVMRPSLYPKEEATPQTSEPGDKKSKGLDVDDSAKDATLEGEIIQRKKSIRPPSEDLSDASKLARSDGGRERRAIPGVDSLGGALDFQA</sequence>
<comment type="caution">
    <text evidence="9">The sequence shown here is derived from an EMBL/GenBank/DDBJ whole genome shotgun (WGS) entry which is preliminary data.</text>
</comment>
<feature type="region of interest" description="Disordered" evidence="7">
    <location>
        <begin position="1"/>
        <end position="27"/>
    </location>
</feature>
<dbReference type="Pfam" id="PF00648">
    <property type="entry name" value="Peptidase_C2"/>
    <property type="match status" value="1"/>
</dbReference>
<evidence type="ECO:0000256" key="1">
    <source>
        <dbReference type="ARBA" id="ARBA00007623"/>
    </source>
</evidence>
<feature type="active site" evidence="5 6">
    <location>
        <position position="191"/>
    </location>
</feature>
<feature type="compositionally biased region" description="Low complexity" evidence="7">
    <location>
        <begin position="1"/>
        <end position="19"/>
    </location>
</feature>
<proteinExistence type="inferred from homology"/>
<evidence type="ECO:0000256" key="2">
    <source>
        <dbReference type="ARBA" id="ARBA00022670"/>
    </source>
</evidence>
<feature type="compositionally biased region" description="Basic and acidic residues" evidence="7">
    <location>
        <begin position="919"/>
        <end position="937"/>
    </location>
</feature>
<dbReference type="Gene3D" id="3.90.70.10">
    <property type="entry name" value="Cysteine proteinases"/>
    <property type="match status" value="1"/>
</dbReference>
<evidence type="ECO:0000313" key="10">
    <source>
        <dbReference type="Proteomes" id="UP000176998"/>
    </source>
</evidence>
<feature type="compositionally biased region" description="Basic and acidic residues" evidence="7">
    <location>
        <begin position="600"/>
        <end position="613"/>
    </location>
</feature>
<dbReference type="GO" id="GO:0004198">
    <property type="term" value="F:calcium-dependent cysteine-type endopeptidase activity"/>
    <property type="evidence" value="ECO:0007669"/>
    <property type="project" value="InterPro"/>
</dbReference>
<evidence type="ECO:0000256" key="6">
    <source>
        <dbReference type="PROSITE-ProRule" id="PRU00239"/>
    </source>
</evidence>
<dbReference type="AlphaFoldDB" id="A0A1G4AN30"/>